<accession>A8N431</accession>
<reference evidence="3 4" key="1">
    <citation type="journal article" date="2010" name="Proc. Natl. Acad. Sci. U.S.A.">
        <title>Insights into evolution of multicellular fungi from the assembled chromosomes of the mushroom Coprinopsis cinerea (Coprinus cinereus).</title>
        <authorList>
            <person name="Stajich J.E."/>
            <person name="Wilke S.K."/>
            <person name="Ahren D."/>
            <person name="Au C.H."/>
            <person name="Birren B.W."/>
            <person name="Borodovsky M."/>
            <person name="Burns C."/>
            <person name="Canback B."/>
            <person name="Casselton L.A."/>
            <person name="Cheng C.K."/>
            <person name="Deng J."/>
            <person name="Dietrich F.S."/>
            <person name="Fargo D.C."/>
            <person name="Farman M.L."/>
            <person name="Gathman A.C."/>
            <person name="Goldberg J."/>
            <person name="Guigo R."/>
            <person name="Hoegger P.J."/>
            <person name="Hooker J.B."/>
            <person name="Huggins A."/>
            <person name="James T.Y."/>
            <person name="Kamada T."/>
            <person name="Kilaru S."/>
            <person name="Kodira C."/>
            <person name="Kues U."/>
            <person name="Kupfer D."/>
            <person name="Kwan H.S."/>
            <person name="Lomsadze A."/>
            <person name="Li W."/>
            <person name="Lilly W.W."/>
            <person name="Ma L.J."/>
            <person name="Mackey A.J."/>
            <person name="Manning G."/>
            <person name="Martin F."/>
            <person name="Muraguchi H."/>
            <person name="Natvig D.O."/>
            <person name="Palmerini H."/>
            <person name="Ramesh M.A."/>
            <person name="Rehmeyer C.J."/>
            <person name="Roe B.A."/>
            <person name="Shenoy N."/>
            <person name="Stanke M."/>
            <person name="Ter-Hovhannisyan V."/>
            <person name="Tunlid A."/>
            <person name="Velagapudi R."/>
            <person name="Vision T.J."/>
            <person name="Zeng Q."/>
            <person name="Zolan M.E."/>
            <person name="Pukkila P.J."/>
        </authorList>
    </citation>
    <scope>NUCLEOTIDE SEQUENCE [LARGE SCALE GENOMIC DNA]</scope>
    <source>
        <strain evidence="4">Okayama-7 / 130 / ATCC MYA-4618 / FGSC 9003</strain>
    </source>
</reference>
<feature type="transmembrane region" description="Helical" evidence="2">
    <location>
        <begin position="27"/>
        <end position="47"/>
    </location>
</feature>
<dbReference type="EMBL" id="AACS02000001">
    <property type="protein sequence ID" value="EAU92158.2"/>
    <property type="molecule type" value="Genomic_DNA"/>
</dbReference>
<dbReference type="HOGENOM" id="CLU_1147137_0_0_1"/>
<evidence type="ECO:0000313" key="4">
    <source>
        <dbReference type="Proteomes" id="UP000001861"/>
    </source>
</evidence>
<gene>
    <name evidence="3" type="ORF">CC1G_08781</name>
</gene>
<dbReference type="InParanoid" id="A8N431"/>
<organism evidence="3 4">
    <name type="scientific">Coprinopsis cinerea (strain Okayama-7 / 130 / ATCC MYA-4618 / FGSC 9003)</name>
    <name type="common">Inky cap fungus</name>
    <name type="synonym">Hormographiella aspergillata</name>
    <dbReference type="NCBI Taxonomy" id="240176"/>
    <lineage>
        <taxon>Eukaryota</taxon>
        <taxon>Fungi</taxon>
        <taxon>Dikarya</taxon>
        <taxon>Basidiomycota</taxon>
        <taxon>Agaricomycotina</taxon>
        <taxon>Agaricomycetes</taxon>
        <taxon>Agaricomycetidae</taxon>
        <taxon>Agaricales</taxon>
        <taxon>Agaricineae</taxon>
        <taxon>Psathyrellaceae</taxon>
        <taxon>Coprinopsis</taxon>
    </lineage>
</organism>
<feature type="region of interest" description="Disordered" evidence="1">
    <location>
        <begin position="223"/>
        <end position="242"/>
    </location>
</feature>
<dbReference type="VEuPathDB" id="FungiDB:CC1G_08781"/>
<dbReference type="KEGG" id="cci:CC1G_08781"/>
<keyword evidence="2" id="KW-1133">Transmembrane helix</keyword>
<feature type="transmembrane region" description="Helical" evidence="2">
    <location>
        <begin position="89"/>
        <end position="112"/>
    </location>
</feature>
<evidence type="ECO:0000256" key="2">
    <source>
        <dbReference type="SAM" id="Phobius"/>
    </source>
</evidence>
<name>A8N431_COPC7</name>
<keyword evidence="2" id="KW-0472">Membrane</keyword>
<evidence type="ECO:0000313" key="3">
    <source>
        <dbReference type="EMBL" id="EAU92158.2"/>
    </source>
</evidence>
<comment type="caution">
    <text evidence="3">The sequence shown here is derived from an EMBL/GenBank/DDBJ whole genome shotgun (WGS) entry which is preliminary data.</text>
</comment>
<dbReference type="RefSeq" id="XP_001829626.2">
    <property type="nucleotide sequence ID" value="XM_001829574.2"/>
</dbReference>
<sequence length="242" mass="27047">MAPSRNRKRRTIQRSPYPNIFLNTDKVTCLGIISLVAGVTIIATGAMTRTRGWPAYIIVPFAGSIVTLLASLISLALHMTMRSPFITKLAVELPWAAGLTLFWIASAVFTFVKDPCNNSLCKRSWKSSQAGAVKSGVSILGVLSVLLAWFCFLFFAWFLFYSVKTRRLLEKQFQTGRTRKGEEVSVWWASVNEFDWDPVLLAEHEVRVARPFDDFGDEGPPPAYNHIHHPTPEGHGAHKDVA</sequence>
<keyword evidence="2" id="KW-0812">Transmembrane</keyword>
<feature type="transmembrane region" description="Helical" evidence="2">
    <location>
        <begin position="53"/>
        <end position="77"/>
    </location>
</feature>
<evidence type="ECO:0000256" key="1">
    <source>
        <dbReference type="SAM" id="MobiDB-lite"/>
    </source>
</evidence>
<feature type="transmembrane region" description="Helical" evidence="2">
    <location>
        <begin position="132"/>
        <end position="161"/>
    </location>
</feature>
<keyword evidence="4" id="KW-1185">Reference proteome</keyword>
<proteinExistence type="predicted"/>
<dbReference type="AlphaFoldDB" id="A8N431"/>
<protein>
    <submittedName>
        <fullName evidence="3">Uncharacterized protein</fullName>
    </submittedName>
</protein>
<dbReference type="GeneID" id="6006059"/>
<feature type="compositionally biased region" description="Basic and acidic residues" evidence="1">
    <location>
        <begin position="230"/>
        <end position="242"/>
    </location>
</feature>
<dbReference type="Proteomes" id="UP000001861">
    <property type="component" value="Unassembled WGS sequence"/>
</dbReference>